<dbReference type="EMBL" id="JADEWL010000077">
    <property type="protein sequence ID" value="MBE9214922.1"/>
    <property type="molecule type" value="Genomic_DNA"/>
</dbReference>
<evidence type="ECO:0000313" key="2">
    <source>
        <dbReference type="Proteomes" id="UP000620559"/>
    </source>
</evidence>
<dbReference type="NCBIfam" id="NF038121">
    <property type="entry name" value="PEP_CTERM_LEVG"/>
    <property type="match status" value="1"/>
</dbReference>
<dbReference type="AlphaFoldDB" id="A0A8J7F4D2"/>
<gene>
    <name evidence="1" type="ORF">IQ247_19970</name>
</gene>
<evidence type="ECO:0000313" key="1">
    <source>
        <dbReference type="EMBL" id="MBE9214922.1"/>
    </source>
</evidence>
<keyword evidence="2" id="KW-1185">Reference proteome</keyword>
<comment type="caution">
    <text evidence="1">The sequence shown here is derived from an EMBL/GenBank/DDBJ whole genome shotgun (WGS) entry which is preliminary data.</text>
</comment>
<name>A0A8J7F4D2_9CYAN</name>
<protein>
    <submittedName>
        <fullName evidence="1">LEVG family PEP-CTERM protein</fullName>
    </submittedName>
</protein>
<reference evidence="1" key="1">
    <citation type="submission" date="2020-10" db="EMBL/GenBank/DDBJ databases">
        <authorList>
            <person name="Castelo-Branco R."/>
            <person name="Eusebio N."/>
            <person name="Adriana R."/>
            <person name="Vieira A."/>
            <person name="Brugerolle De Fraissinette N."/>
            <person name="Rezende De Castro R."/>
            <person name="Schneider M.P."/>
            <person name="Vasconcelos V."/>
            <person name="Leao P.N."/>
        </authorList>
    </citation>
    <scope>NUCLEOTIDE SEQUENCE</scope>
    <source>
        <strain evidence="1">LEGE 06105</strain>
    </source>
</reference>
<organism evidence="1 2">
    <name type="scientific">Plectonema cf. radiosum LEGE 06105</name>
    <dbReference type="NCBI Taxonomy" id="945769"/>
    <lineage>
        <taxon>Bacteria</taxon>
        <taxon>Bacillati</taxon>
        <taxon>Cyanobacteriota</taxon>
        <taxon>Cyanophyceae</taxon>
        <taxon>Oscillatoriophycideae</taxon>
        <taxon>Oscillatoriales</taxon>
        <taxon>Microcoleaceae</taxon>
        <taxon>Plectonema</taxon>
    </lineage>
</organism>
<sequence length="265" mass="28411">MKSFNKLVKTLAISTLGLGIATASISEAKAASLVPQTEGQIKLTNLDCLPGINCIDTTTLPFGYTVESLDYDFDGKGPQFGISRLFADDRTTTNPELKAFGITFKAEDEGTNPLIGQTWFRPVANVLDSNGNLVPFENGRLEVGRFKFDLGKMVSEVRLDFFDTEDEKFTGIIEVNGVALTGQALLDMLLPAGPDSNIQTIVLKDVKDFVVQLGKPGPESVFKRTGDGVALTVSVPESGTTFGLSVLAVAGILTLKSRKRASQKA</sequence>
<dbReference type="RefSeq" id="WP_193922889.1">
    <property type="nucleotide sequence ID" value="NZ_JADEWL010000077.1"/>
</dbReference>
<proteinExistence type="predicted"/>
<accession>A0A8J7F4D2</accession>
<dbReference type="Proteomes" id="UP000620559">
    <property type="component" value="Unassembled WGS sequence"/>
</dbReference>